<organism evidence="2 3">
    <name type="scientific">Aeromonas caviae</name>
    <name type="common">Aeromonas punctata</name>
    <dbReference type="NCBI Taxonomy" id="648"/>
    <lineage>
        <taxon>Bacteria</taxon>
        <taxon>Pseudomonadati</taxon>
        <taxon>Pseudomonadota</taxon>
        <taxon>Gammaproteobacteria</taxon>
        <taxon>Aeromonadales</taxon>
        <taxon>Aeromonadaceae</taxon>
        <taxon>Aeromonas</taxon>
    </lineage>
</organism>
<evidence type="ECO:0000313" key="2">
    <source>
        <dbReference type="EMBL" id="GJA64120.1"/>
    </source>
</evidence>
<evidence type="ECO:0000313" key="3">
    <source>
        <dbReference type="Proteomes" id="UP000886934"/>
    </source>
</evidence>
<comment type="caution">
    <text evidence="2">The sequence shown here is derived from an EMBL/GenBank/DDBJ whole genome shotgun (WGS) entry which is preliminary data.</text>
</comment>
<name>A0AA37CYC9_AERCA</name>
<gene>
    <name evidence="2" type="ORF">KAM351_27310</name>
</gene>
<dbReference type="RefSeq" id="WP_223940211.1">
    <property type="nucleotide sequence ID" value="NZ_BPNN01000040.1"/>
</dbReference>
<accession>A0AA37CYC9</accession>
<dbReference type="EMBL" id="BPNN01000040">
    <property type="protein sequence ID" value="GJA64120.1"/>
    <property type="molecule type" value="Genomic_DNA"/>
</dbReference>
<dbReference type="AlphaFoldDB" id="A0AA37CYC9"/>
<dbReference type="Proteomes" id="UP000886934">
    <property type="component" value="Unassembled WGS sequence"/>
</dbReference>
<protein>
    <submittedName>
        <fullName evidence="2">Uncharacterized protein</fullName>
    </submittedName>
</protein>
<reference evidence="2" key="1">
    <citation type="submission" date="2021-07" db="EMBL/GenBank/DDBJ databases">
        <title>Draft genome sequence of carbapenem-resistant Aeromonas spp. in Japan.</title>
        <authorList>
            <person name="Maehana S."/>
            <person name="Suzuki M."/>
            <person name="Kitasato H."/>
        </authorList>
    </citation>
    <scope>NUCLEOTIDE SEQUENCE</scope>
    <source>
        <strain evidence="2">KAM351</strain>
    </source>
</reference>
<sequence>MHVILTTSLFGERSGNAGDPLTVANQAEADELVQAGIARYATDGDAEPSKKPPSKGKGGSRASA</sequence>
<feature type="region of interest" description="Disordered" evidence="1">
    <location>
        <begin position="39"/>
        <end position="64"/>
    </location>
</feature>
<evidence type="ECO:0000256" key="1">
    <source>
        <dbReference type="SAM" id="MobiDB-lite"/>
    </source>
</evidence>
<proteinExistence type="predicted"/>